<dbReference type="STRING" id="215243.A0A0D2DNZ1"/>
<keyword evidence="2" id="KW-1185">Reference proteome</keyword>
<gene>
    <name evidence="1" type="ORF">PV06_10537</name>
</gene>
<evidence type="ECO:0000313" key="1">
    <source>
        <dbReference type="EMBL" id="KIW37499.1"/>
    </source>
</evidence>
<sequence length="77" mass="8296">MADLTPVIIGVGEIVNRSLQLSDGVEPAILMIQAIKNALMDTGLNPPIQAKLKATINSIDVVRSWTWPYDNLPGLLA</sequence>
<evidence type="ECO:0000313" key="2">
    <source>
        <dbReference type="Proteomes" id="UP000053342"/>
    </source>
</evidence>
<dbReference type="RefSeq" id="XP_016257715.1">
    <property type="nucleotide sequence ID" value="XM_016412095.1"/>
</dbReference>
<organism evidence="1 2">
    <name type="scientific">Exophiala oligosperma</name>
    <dbReference type="NCBI Taxonomy" id="215243"/>
    <lineage>
        <taxon>Eukaryota</taxon>
        <taxon>Fungi</taxon>
        <taxon>Dikarya</taxon>
        <taxon>Ascomycota</taxon>
        <taxon>Pezizomycotina</taxon>
        <taxon>Eurotiomycetes</taxon>
        <taxon>Chaetothyriomycetidae</taxon>
        <taxon>Chaetothyriales</taxon>
        <taxon>Herpotrichiellaceae</taxon>
        <taxon>Exophiala</taxon>
    </lineage>
</organism>
<accession>A0A0D2DNZ1</accession>
<reference evidence="1 2" key="1">
    <citation type="submission" date="2015-01" db="EMBL/GenBank/DDBJ databases">
        <title>The Genome Sequence of Exophiala oligosperma CBS72588.</title>
        <authorList>
            <consortium name="The Broad Institute Genomics Platform"/>
            <person name="Cuomo C."/>
            <person name="de Hoog S."/>
            <person name="Gorbushina A."/>
            <person name="Stielow B."/>
            <person name="Teixiera M."/>
            <person name="Abouelleil A."/>
            <person name="Chapman S.B."/>
            <person name="Priest M."/>
            <person name="Young S.K."/>
            <person name="Wortman J."/>
            <person name="Nusbaum C."/>
            <person name="Birren B."/>
        </authorList>
    </citation>
    <scope>NUCLEOTIDE SEQUENCE [LARGE SCALE GENOMIC DNA]</scope>
    <source>
        <strain evidence="1 2">CBS 72588</strain>
    </source>
</reference>
<dbReference type="InterPro" id="IPR016039">
    <property type="entry name" value="Thiolase-like"/>
</dbReference>
<dbReference type="HOGENOM" id="CLU_2638086_0_0_1"/>
<dbReference type="Proteomes" id="UP000053342">
    <property type="component" value="Unassembled WGS sequence"/>
</dbReference>
<dbReference type="GO" id="GO:0016746">
    <property type="term" value="F:acyltransferase activity"/>
    <property type="evidence" value="ECO:0007669"/>
    <property type="project" value="InterPro"/>
</dbReference>
<protein>
    <submittedName>
        <fullName evidence="1">Uncharacterized protein</fullName>
    </submittedName>
</protein>
<dbReference type="OrthoDB" id="435240at2759"/>
<dbReference type="AlphaFoldDB" id="A0A0D2DNZ1"/>
<name>A0A0D2DNZ1_9EURO</name>
<dbReference type="GeneID" id="27362611"/>
<dbReference type="VEuPathDB" id="FungiDB:PV06_10537"/>
<dbReference type="Gene3D" id="3.40.47.10">
    <property type="match status" value="1"/>
</dbReference>
<dbReference type="EMBL" id="KN847344">
    <property type="protein sequence ID" value="KIW37499.1"/>
    <property type="molecule type" value="Genomic_DNA"/>
</dbReference>
<proteinExistence type="predicted"/>